<dbReference type="Pfam" id="PF00535">
    <property type="entry name" value="Glycos_transf_2"/>
    <property type="match status" value="1"/>
</dbReference>
<evidence type="ECO:0000313" key="8">
    <source>
        <dbReference type="Proteomes" id="UP000278398"/>
    </source>
</evidence>
<dbReference type="InterPro" id="IPR001173">
    <property type="entry name" value="Glyco_trans_2-like"/>
</dbReference>
<evidence type="ECO:0000313" key="7">
    <source>
        <dbReference type="EMBL" id="RST85159.1"/>
    </source>
</evidence>
<comment type="subcellular location">
    <subcellularLocation>
        <location evidence="1">Cell membrane</location>
    </subcellularLocation>
</comment>
<organism evidence="7 8">
    <name type="scientific">Aquibium carbonis</name>
    <dbReference type="NCBI Taxonomy" id="2495581"/>
    <lineage>
        <taxon>Bacteria</taxon>
        <taxon>Pseudomonadati</taxon>
        <taxon>Pseudomonadota</taxon>
        <taxon>Alphaproteobacteria</taxon>
        <taxon>Hyphomicrobiales</taxon>
        <taxon>Phyllobacteriaceae</taxon>
        <taxon>Aquibium</taxon>
    </lineage>
</organism>
<dbReference type="Proteomes" id="UP000278398">
    <property type="component" value="Unassembled WGS sequence"/>
</dbReference>
<sequence length="170" mass="18325">MLTVMIETRNHQDALARTLASLVSGAVEGIVREVLVHDRGSTDQTAAIADHAGCVVVSSGDLLDGVRRAKGDWLLFVEPGSKLSEGWVDAVFAHVGHASTPARFLRARSPEAGFLARMMTRSRPLSEGLLVSKRQALAKLRPGDAVDTLARRLSSRRIGAEITPARREHA</sequence>
<dbReference type="InterPro" id="IPR029044">
    <property type="entry name" value="Nucleotide-diphossugar_trans"/>
</dbReference>
<keyword evidence="4 7" id="KW-0808">Transferase</keyword>
<evidence type="ECO:0000256" key="1">
    <source>
        <dbReference type="ARBA" id="ARBA00004236"/>
    </source>
</evidence>
<dbReference type="EMBL" id="RWKW01000064">
    <property type="protein sequence ID" value="RST85159.1"/>
    <property type="molecule type" value="Genomic_DNA"/>
</dbReference>
<dbReference type="OrthoDB" id="9811214at2"/>
<dbReference type="GO" id="GO:0005886">
    <property type="term" value="C:plasma membrane"/>
    <property type="evidence" value="ECO:0007669"/>
    <property type="project" value="UniProtKB-SubCell"/>
</dbReference>
<evidence type="ECO:0000256" key="4">
    <source>
        <dbReference type="ARBA" id="ARBA00022679"/>
    </source>
</evidence>
<dbReference type="SUPFAM" id="SSF53448">
    <property type="entry name" value="Nucleotide-diphospho-sugar transferases"/>
    <property type="match status" value="1"/>
</dbReference>
<name>A0A429YUN1_9HYPH</name>
<evidence type="ECO:0000256" key="3">
    <source>
        <dbReference type="ARBA" id="ARBA00022676"/>
    </source>
</evidence>
<gene>
    <name evidence="7" type="ORF">EJC49_17215</name>
</gene>
<dbReference type="PANTHER" id="PTHR43646">
    <property type="entry name" value="GLYCOSYLTRANSFERASE"/>
    <property type="match status" value="1"/>
</dbReference>
<dbReference type="AlphaFoldDB" id="A0A429YUN1"/>
<keyword evidence="2" id="KW-1003">Cell membrane</keyword>
<evidence type="ECO:0000259" key="6">
    <source>
        <dbReference type="Pfam" id="PF00535"/>
    </source>
</evidence>
<keyword evidence="3" id="KW-0328">Glycosyltransferase</keyword>
<keyword evidence="8" id="KW-1185">Reference proteome</keyword>
<accession>A0A429YUN1</accession>
<evidence type="ECO:0000256" key="5">
    <source>
        <dbReference type="ARBA" id="ARBA00023136"/>
    </source>
</evidence>
<proteinExistence type="predicted"/>
<evidence type="ECO:0000256" key="2">
    <source>
        <dbReference type="ARBA" id="ARBA00022475"/>
    </source>
</evidence>
<protein>
    <submittedName>
        <fullName evidence="7">Glycosyltransferase</fullName>
    </submittedName>
</protein>
<keyword evidence="5" id="KW-0472">Membrane</keyword>
<dbReference type="GO" id="GO:0016757">
    <property type="term" value="F:glycosyltransferase activity"/>
    <property type="evidence" value="ECO:0007669"/>
    <property type="project" value="UniProtKB-KW"/>
</dbReference>
<reference evidence="7 8" key="1">
    <citation type="submission" date="2018-12" db="EMBL/GenBank/DDBJ databases">
        <title>Mesorhizobium carbonis sp. nov., isolated from coal mine water.</title>
        <authorList>
            <person name="Xin W."/>
            <person name="Xu Z."/>
            <person name="Xiang F."/>
            <person name="Zhang J."/>
            <person name="Xi L."/>
            <person name="Liu J."/>
        </authorList>
    </citation>
    <scope>NUCLEOTIDE SEQUENCE [LARGE SCALE GENOMIC DNA]</scope>
    <source>
        <strain evidence="7 8">B2.3</strain>
    </source>
</reference>
<comment type="caution">
    <text evidence="7">The sequence shown here is derived from an EMBL/GenBank/DDBJ whole genome shotgun (WGS) entry which is preliminary data.</text>
</comment>
<dbReference type="PANTHER" id="PTHR43646:SF2">
    <property type="entry name" value="GLYCOSYLTRANSFERASE 2-LIKE DOMAIN-CONTAINING PROTEIN"/>
    <property type="match status" value="1"/>
</dbReference>
<feature type="domain" description="Glycosyltransferase 2-like" evidence="6">
    <location>
        <begin position="3"/>
        <end position="77"/>
    </location>
</feature>
<dbReference type="Gene3D" id="3.90.550.10">
    <property type="entry name" value="Spore Coat Polysaccharide Biosynthesis Protein SpsA, Chain A"/>
    <property type="match status" value="1"/>
</dbReference>